<organism evidence="15 16">
    <name type="scientific">Curvularia kusanoi</name>
    <name type="common">Cochliobolus kusanoi</name>
    <dbReference type="NCBI Taxonomy" id="90978"/>
    <lineage>
        <taxon>Eukaryota</taxon>
        <taxon>Fungi</taxon>
        <taxon>Dikarya</taxon>
        <taxon>Ascomycota</taxon>
        <taxon>Pezizomycotina</taxon>
        <taxon>Dothideomycetes</taxon>
        <taxon>Pleosporomycetidae</taxon>
        <taxon>Pleosporales</taxon>
        <taxon>Pleosporineae</taxon>
        <taxon>Pleosporaceae</taxon>
        <taxon>Curvularia</taxon>
    </lineage>
</organism>
<feature type="compositionally biased region" description="Polar residues" evidence="10">
    <location>
        <begin position="606"/>
        <end position="618"/>
    </location>
</feature>
<evidence type="ECO:0000256" key="2">
    <source>
        <dbReference type="ARBA" id="ARBA00022517"/>
    </source>
</evidence>
<evidence type="ECO:0000256" key="10">
    <source>
        <dbReference type="SAM" id="MobiDB-lite"/>
    </source>
</evidence>
<evidence type="ECO:0000313" key="15">
    <source>
        <dbReference type="EMBL" id="KAF3006722.1"/>
    </source>
</evidence>
<dbReference type="GO" id="GO:0003724">
    <property type="term" value="F:RNA helicase activity"/>
    <property type="evidence" value="ECO:0007669"/>
    <property type="project" value="InterPro"/>
</dbReference>
<dbReference type="PROSITE" id="PS50280">
    <property type="entry name" value="SET"/>
    <property type="match status" value="1"/>
</dbReference>
<dbReference type="Gene3D" id="3.40.50.300">
    <property type="entry name" value="P-loop containing nucleotide triphosphate hydrolases"/>
    <property type="match status" value="2"/>
</dbReference>
<evidence type="ECO:0000256" key="5">
    <source>
        <dbReference type="ARBA" id="ARBA00022806"/>
    </source>
</evidence>
<keyword evidence="4" id="KW-0378">Hydrolase</keyword>
<dbReference type="InterPro" id="IPR014001">
    <property type="entry name" value="Helicase_ATP-bd"/>
</dbReference>
<evidence type="ECO:0000259" key="14">
    <source>
        <dbReference type="PROSITE" id="PS51195"/>
    </source>
</evidence>
<feature type="region of interest" description="Disordered" evidence="10">
    <location>
        <begin position="73"/>
        <end position="111"/>
    </location>
</feature>
<dbReference type="InterPro" id="IPR000629">
    <property type="entry name" value="RNA-helicase_DEAD-box_CS"/>
</dbReference>
<keyword evidence="2" id="KW-0690">Ribosome biogenesis</keyword>
<keyword evidence="6" id="KW-0067">ATP-binding</keyword>
<dbReference type="GO" id="GO:0005524">
    <property type="term" value="F:ATP binding"/>
    <property type="evidence" value="ECO:0007669"/>
    <property type="project" value="UniProtKB-KW"/>
</dbReference>
<dbReference type="CDD" id="cd17955">
    <property type="entry name" value="DEADc_DDX49"/>
    <property type="match status" value="1"/>
</dbReference>
<dbReference type="InterPro" id="IPR001650">
    <property type="entry name" value="Helicase_C-like"/>
</dbReference>
<reference evidence="15" key="1">
    <citation type="submission" date="2019-04" db="EMBL/GenBank/DDBJ databases">
        <title>Sequencing of skin fungus with MAO and IRED activity.</title>
        <authorList>
            <person name="Marsaioli A.J."/>
            <person name="Bonatto J.M.C."/>
            <person name="Reis Junior O."/>
        </authorList>
    </citation>
    <scope>NUCLEOTIDE SEQUENCE</scope>
    <source>
        <strain evidence="15">30M1</strain>
    </source>
</reference>
<dbReference type="InterPro" id="IPR027417">
    <property type="entry name" value="P-loop_NTPase"/>
</dbReference>
<evidence type="ECO:0000256" key="7">
    <source>
        <dbReference type="ARBA" id="ARBA00022884"/>
    </source>
</evidence>
<dbReference type="InterPro" id="IPR014014">
    <property type="entry name" value="RNA_helicase_DEAD_Q_motif"/>
</dbReference>
<comment type="caution">
    <text evidence="15">The sequence shown here is derived from an EMBL/GenBank/DDBJ whole genome shotgun (WGS) entry which is preliminary data.</text>
</comment>
<evidence type="ECO:0000259" key="12">
    <source>
        <dbReference type="PROSITE" id="PS51192"/>
    </source>
</evidence>
<evidence type="ECO:0000256" key="4">
    <source>
        <dbReference type="ARBA" id="ARBA00022801"/>
    </source>
</evidence>
<keyword evidence="3" id="KW-0547">Nucleotide-binding</keyword>
<feature type="short sequence motif" description="Q motif" evidence="9">
    <location>
        <begin position="663"/>
        <end position="691"/>
    </location>
</feature>
<evidence type="ECO:0000256" key="6">
    <source>
        <dbReference type="ARBA" id="ARBA00022840"/>
    </source>
</evidence>
<accession>A0A9P4TKS5</accession>
<evidence type="ECO:0000256" key="3">
    <source>
        <dbReference type="ARBA" id="ARBA00022741"/>
    </source>
</evidence>
<dbReference type="PANTHER" id="PTHR47959:SF24">
    <property type="entry name" value="ATP-DEPENDENT RNA HELICASE"/>
    <property type="match status" value="1"/>
</dbReference>
<dbReference type="GO" id="GO:0003723">
    <property type="term" value="F:RNA binding"/>
    <property type="evidence" value="ECO:0007669"/>
    <property type="project" value="UniProtKB-KW"/>
</dbReference>
<dbReference type="Proteomes" id="UP000801428">
    <property type="component" value="Unassembled WGS sequence"/>
</dbReference>
<evidence type="ECO:0000259" key="13">
    <source>
        <dbReference type="PROSITE" id="PS51194"/>
    </source>
</evidence>
<dbReference type="PROSITE" id="PS51195">
    <property type="entry name" value="Q_MOTIF"/>
    <property type="match status" value="1"/>
</dbReference>
<dbReference type="EMBL" id="SWKU01000005">
    <property type="protein sequence ID" value="KAF3006722.1"/>
    <property type="molecule type" value="Genomic_DNA"/>
</dbReference>
<evidence type="ECO:0000256" key="1">
    <source>
        <dbReference type="ARBA" id="ARBA00004123"/>
    </source>
</evidence>
<name>A0A9P4TKS5_CURKU</name>
<feature type="domain" description="DEAD-box RNA helicase Q" evidence="14">
    <location>
        <begin position="663"/>
        <end position="691"/>
    </location>
</feature>
<keyword evidence="5 15" id="KW-0347">Helicase</keyword>
<dbReference type="GO" id="GO:0042254">
    <property type="term" value="P:ribosome biogenesis"/>
    <property type="evidence" value="ECO:0007669"/>
    <property type="project" value="UniProtKB-KW"/>
</dbReference>
<feature type="compositionally biased region" description="Polar residues" evidence="10">
    <location>
        <begin position="93"/>
        <end position="104"/>
    </location>
</feature>
<feature type="region of interest" description="Disordered" evidence="10">
    <location>
        <begin position="595"/>
        <end position="659"/>
    </location>
</feature>
<dbReference type="InterPro" id="IPR050079">
    <property type="entry name" value="DEAD_box_RNA_helicase"/>
</dbReference>
<dbReference type="Gene3D" id="2.170.270.10">
    <property type="entry name" value="SET domain"/>
    <property type="match status" value="1"/>
</dbReference>
<evidence type="ECO:0000259" key="11">
    <source>
        <dbReference type="PROSITE" id="PS50280"/>
    </source>
</evidence>
<dbReference type="InterPro" id="IPR046341">
    <property type="entry name" value="SET_dom_sf"/>
</dbReference>
<feature type="domain" description="Helicase ATP-binding" evidence="12">
    <location>
        <begin position="694"/>
        <end position="873"/>
    </location>
</feature>
<dbReference type="Pfam" id="PF00271">
    <property type="entry name" value="Helicase_C"/>
    <property type="match status" value="1"/>
</dbReference>
<dbReference type="SMART" id="SM00487">
    <property type="entry name" value="DEXDc"/>
    <property type="match status" value="1"/>
</dbReference>
<dbReference type="SMART" id="SM00490">
    <property type="entry name" value="HELICc"/>
    <property type="match status" value="1"/>
</dbReference>
<protein>
    <submittedName>
        <fullName evidence="15">RNA helicase</fullName>
    </submittedName>
</protein>
<keyword evidence="8" id="KW-0539">Nucleus</keyword>
<evidence type="ECO:0000256" key="8">
    <source>
        <dbReference type="ARBA" id="ARBA00023242"/>
    </source>
</evidence>
<keyword evidence="16" id="KW-1185">Reference proteome</keyword>
<evidence type="ECO:0000313" key="16">
    <source>
        <dbReference type="Proteomes" id="UP000801428"/>
    </source>
</evidence>
<feature type="domain" description="SET" evidence="11">
    <location>
        <begin position="478"/>
        <end position="584"/>
    </location>
</feature>
<dbReference type="SUPFAM" id="SSF52540">
    <property type="entry name" value="P-loop containing nucleoside triphosphate hydrolases"/>
    <property type="match status" value="1"/>
</dbReference>
<dbReference type="PROSITE" id="PS51192">
    <property type="entry name" value="HELICASE_ATP_BIND_1"/>
    <property type="match status" value="1"/>
</dbReference>
<dbReference type="SMART" id="SM00317">
    <property type="entry name" value="SET"/>
    <property type="match status" value="1"/>
</dbReference>
<dbReference type="AlphaFoldDB" id="A0A9P4TKS5"/>
<proteinExistence type="predicted"/>
<feature type="compositionally biased region" description="Basic and acidic residues" evidence="10">
    <location>
        <begin position="132"/>
        <end position="141"/>
    </location>
</feature>
<feature type="region of interest" description="Disordered" evidence="10">
    <location>
        <begin position="123"/>
        <end position="145"/>
    </location>
</feature>
<keyword evidence="7" id="KW-0694">RNA-binding</keyword>
<feature type="domain" description="Helicase C-terminal" evidence="13">
    <location>
        <begin position="904"/>
        <end position="1050"/>
    </location>
</feature>
<sequence>MAALEDVEGLSEVIGRAIQEHLERSNINVAWPQIDNLVRPILRVEAFLEDAVPGSISNPRSERVASRTLELTDIMTPGPSRSPTVPRQDHDITSTSFETQSHSSDGNEEIADVSDARRKGTGGLRISQHQAIQEDHSEHQRQMQVDTRNFPKRKKVISEKFVFQPSTLDKLIIGIWEQVHGSINLDPKAIFEQFQIAPSEPSDVVHHHAAEVTTVDLLGTTIDKSHDSFSQMNVFCRKVTQASRVCRSIEMIVQARWIELFEEQIQIRTAATTDLSATKHRKAVFMEACQDFGWSEKELRNKMAIWRGYKEVKDAAGWAALVFAGMGIYRFCKYRVGFDKDAMRRLRNLRKRLEVAADALHPHWRQLLAIVGEPATLQYPGHPHEWVVFEDGRDPVPLRQTYLEYNRFFAFEHIDESIVDQQAWGCEDPRWMPQANTIARIDGRYTCASCGEQQSDDPKLNACFCFPSLFGCVKRKSPPIQVFRTPDGKNNGLVALTSFDRGMAVGELVGLITKGVSGRDVMDISTPLANYQIWQERIGNYTRFANHSCKANAQSSTFTWLDTQRVIIVSKGIEAGAEITLDYGDNSSDEEILEHQVGSRKRRKLSSTAEDSNQSSEDQPVKPAATLPVSTISRIKARSQPPQNATGPTAHVQPSGPTTKEKLSFASIDVAPWLVASLSSMEIKRPTGIQAACIPEILKGRDCIGGSRTGTGKTVAFSVPIMQKWAEDPVGIFGLIITPTRELAIQIFEQIKAISAPQSMKPILITGGADQREQAINLASRPHIVVATPGRLAEHIKTSGEDTICGLRRVKFVVFDEADRLLTPGRGSMLPDLETCLSVVPPPAQRQTLLFTATVTPEVLALKEQPRPGRPPIFVCEVDTEDLAIPPKLQQKYIQVPVTHKECYLHVALETPENLKKSVIIFCNRTKTATLLEYMLRLLDHRVTALHSGLKQSDRVNNLARFRAQAARILVATDVAARGLDIPEVALVINFDVPRDPDDYIHRVGRTARAGRLGTSITLIGQRDVELILAIEKRVGKKMEEYEEEGVSIEGRVVRDALKPVTEKKREAMLQIEEGRDVLGKRKTGMQKRKAN</sequence>
<dbReference type="PROSITE" id="PS00039">
    <property type="entry name" value="DEAD_ATP_HELICASE"/>
    <property type="match status" value="1"/>
</dbReference>
<dbReference type="GO" id="GO:0016787">
    <property type="term" value="F:hydrolase activity"/>
    <property type="evidence" value="ECO:0007669"/>
    <property type="project" value="UniProtKB-KW"/>
</dbReference>
<dbReference type="PANTHER" id="PTHR47959">
    <property type="entry name" value="ATP-DEPENDENT RNA HELICASE RHLE-RELATED"/>
    <property type="match status" value="1"/>
</dbReference>
<dbReference type="GO" id="GO:0010467">
    <property type="term" value="P:gene expression"/>
    <property type="evidence" value="ECO:0007669"/>
    <property type="project" value="UniProtKB-ARBA"/>
</dbReference>
<dbReference type="InterPro" id="IPR011545">
    <property type="entry name" value="DEAD/DEAH_box_helicase_dom"/>
</dbReference>
<dbReference type="OrthoDB" id="10261904at2759"/>
<dbReference type="CDD" id="cd18787">
    <property type="entry name" value="SF2_C_DEAD"/>
    <property type="match status" value="1"/>
</dbReference>
<evidence type="ECO:0000256" key="9">
    <source>
        <dbReference type="PROSITE-ProRule" id="PRU00552"/>
    </source>
</evidence>
<dbReference type="Pfam" id="PF00270">
    <property type="entry name" value="DEAD"/>
    <property type="match status" value="1"/>
</dbReference>
<dbReference type="CDD" id="cd08161">
    <property type="entry name" value="SET"/>
    <property type="match status" value="1"/>
</dbReference>
<gene>
    <name evidence="15" type="primary">DBP8</name>
    <name evidence="15" type="ORF">E8E13_009426</name>
</gene>
<dbReference type="PROSITE" id="PS51194">
    <property type="entry name" value="HELICASE_CTER"/>
    <property type="match status" value="1"/>
</dbReference>
<dbReference type="GO" id="GO:0005829">
    <property type="term" value="C:cytosol"/>
    <property type="evidence" value="ECO:0007669"/>
    <property type="project" value="TreeGrafter"/>
</dbReference>
<dbReference type="InterPro" id="IPR001214">
    <property type="entry name" value="SET_dom"/>
</dbReference>
<comment type="subcellular location">
    <subcellularLocation>
        <location evidence="1">Nucleus</location>
    </subcellularLocation>
</comment>
<dbReference type="Pfam" id="PF00856">
    <property type="entry name" value="SET"/>
    <property type="match status" value="1"/>
</dbReference>
<dbReference type="SUPFAM" id="SSF82199">
    <property type="entry name" value="SET domain"/>
    <property type="match status" value="1"/>
</dbReference>
<dbReference type="GO" id="GO:0005634">
    <property type="term" value="C:nucleus"/>
    <property type="evidence" value="ECO:0007669"/>
    <property type="project" value="UniProtKB-SubCell"/>
</dbReference>